<dbReference type="EMBL" id="CP000928">
    <property type="protein sequence ID" value="ABZ74389.1"/>
    <property type="molecule type" value="Genomic_DNA"/>
</dbReference>
<dbReference type="KEGG" id="cak:Caul_5269"/>
<organism evidence="1">
    <name type="scientific">Caulobacter sp. (strain K31)</name>
    <dbReference type="NCBI Taxonomy" id="366602"/>
    <lineage>
        <taxon>Bacteria</taxon>
        <taxon>Pseudomonadati</taxon>
        <taxon>Pseudomonadota</taxon>
        <taxon>Alphaproteobacteria</taxon>
        <taxon>Caulobacterales</taxon>
        <taxon>Caulobacteraceae</taxon>
        <taxon>Caulobacter</taxon>
    </lineage>
</organism>
<proteinExistence type="predicted"/>
<gene>
    <name evidence="1" type="ordered locus">Caul_5269</name>
</gene>
<evidence type="ECO:0000313" key="1">
    <source>
        <dbReference type="EMBL" id="ABZ74389.1"/>
    </source>
</evidence>
<evidence type="ECO:0008006" key="2">
    <source>
        <dbReference type="Google" id="ProtNLM"/>
    </source>
</evidence>
<dbReference type="OrthoDB" id="7591734at2"/>
<geneLocation type="plasmid" evidence="1">
    <name>pCAUL01</name>
</geneLocation>
<keyword evidence="1" id="KW-0614">Plasmid</keyword>
<name>B0T902_CAUSK</name>
<dbReference type="HOGENOM" id="CLU_002587_0_0_5"/>
<accession>B0T902</accession>
<protein>
    <recommendedName>
        <fullName evidence="2">AAA ATPase</fullName>
    </recommendedName>
</protein>
<sequence>MDVENSPQSSELAAGAGFTFEDAVTARYLAALLGGAPAPGVEDGLGVVRVLQQQRNRAEPLDDLVVDFASDDQDARLRLQVKSALTVSSAPSNTDFRAIVRDSWRTLRKPEFRLGQDRFGAAVFEINAQRLRDVGRLCARARGQIDPATFAAPFAPDGEAPADLRLVYDAFTAALQAELGASPSPEDLHALLSHFVLLRFDLNHPAAVDTAPILANLQGLTAEGTPASALVAWIRLLTLARAGGAVNRVYDRAALGREVAALVRLAAQPSLRADLARLETLVGETLSQIQDDVQGARLQRPRLDKAVDEALAKFRFVRIRGLPGSGKSVVLRRQVETARQRGPVLFLKADALEETSWTAFATAHGLRASAKTLLAEIGTIGAPILFIDGLDRVELSSRPIIKTLVNAIVEDPDLAAWRVVASLRDSGVEPVRTWLPDGLVQAGVGDVFAEDLDDDEAKALAELRPNLSPLLIGDLPVTAIARRPFFAKILAHSVPASAEALASESDLITHWWRRGGFDAEGAQALRRRRALIELGQVKLSRISAPIALRRLGEATIDTLEDLVTDGVLAWVSEGHSVRFAHDIFFEWSLLHTLIDQDSDWLEAVRAAGEPPALGRVVELLAQRRFVDDDGWTQTLSRIEAAGMRPQWTRAWLLGPLSSASFTGLEDRYAQVVLDQDSRLLKPALVWFQAEKTTPHPAILAGKLGPATADPQERARLADMLSWPSDPATWQRLIGLLLASAPQLPHRLIPEVVAIFEVWQNLAAKTPNPASDLIVEQIDLWLGEIEAFYDEPSARAGFASPWNGLEGLDSLDQTLRRLLLRAAGLAPARVSAYLRRVDLSSHRNHKRFTEIVGLSALLARTHAAELADLTLRRLKGELPADQVAREEADYRRGQEVRAAALAIPEAERTPEQQHAADGMFSIFGYRGVDDHHWDTLGLEEDRALFYPASPLREPFRSLLEHRADEALRLIAGLSDHAMTAWRQMHALIDEEPTPLPIDIVFAWGAQRFWGDAQVYGWHRGGTFAPAPLDSAYLALEAWAIGQLEAGADPNVLIQRILADNPSVAVLGVALAVAHHLETPPLAIWPVATCQRLWAMDRDRLIADMTGQFSDRFGFSGDKDADHREALAAAANRPARSKDARHLAAAFVWHGDEALSARTRQAIQAFGQDPPFDFAEDRDDPDTVFQAQAAATGYAAWGDLEAYRRGQDPDTPGGQVLYGPEIAKPEAPEETAQNRLWMLGHHLCGVAEKAIKAGAPIGAAAVEEALAAARELDRADLFTAPEQNDRPDAGPGGVAAVAAVILVLEPDAGEARAWARAILQRATDAPEHRGLYWSPTAHIAWHPGLFAAHGLAALLRADPEDADARARLLGLVAHPLEQVAFAALDQAYGLWATDPRLSWCAMGLGLSLAVLPRQPRGANDPTLSDQARARALRAALAGYEGAEPWPALTLPDRDRAVAPALEEEDDDPADHGRFVRNVAIDSPAWRGGAIRWHGDFAAAVLQHAPVRSILASPAKDAFVSFAGAAVAWTVERLTPGEAARKARRQPNRGGLHGWVAATGRLAGQVCGALDASEAKATLLTPILGLDRDQRDWLLAPLVEYGTAIYLYDAPQPPEAIFEILDACLETLLADPELRRGSYRAGELHSGEQRRVLESLMLVDDAALASRFAQGDWRAFDRIKPTVERLVREAGWASPVASNFVKLAERAKGVVSADWLADQILTILAEPETAQTWRSTLLPARVADLVQHLAEQQTPLEARLSQKLLRILDALIDMGDRRSAALQQTEAFREVQLVVMPAS</sequence>
<reference evidence="1" key="1">
    <citation type="submission" date="2008-01" db="EMBL/GenBank/DDBJ databases">
        <title>Complete sequence of plasmid1 pCAUL01 of Caulobacter sp. K31.</title>
        <authorList>
            <consortium name="US DOE Joint Genome Institute"/>
            <person name="Copeland A."/>
            <person name="Lucas S."/>
            <person name="Lapidus A."/>
            <person name="Barry K."/>
            <person name="Glavina del Rio T."/>
            <person name="Dalin E."/>
            <person name="Tice H."/>
            <person name="Pitluck S."/>
            <person name="Bruce D."/>
            <person name="Goodwin L."/>
            <person name="Thompson L.S."/>
            <person name="Brettin T."/>
            <person name="Detter J.C."/>
            <person name="Han C."/>
            <person name="Schmutz J."/>
            <person name="Larimer F."/>
            <person name="Land M."/>
            <person name="Hauser L."/>
            <person name="Kyrpides N."/>
            <person name="Kim E."/>
            <person name="Stephens C."/>
            <person name="Richardson P."/>
        </authorList>
    </citation>
    <scope>NUCLEOTIDE SEQUENCE [LARGE SCALE GENOMIC DNA]</scope>
    <source>
        <strain evidence="1">K31</strain>
        <plasmid evidence="1">pCAUL01</plasmid>
    </source>
</reference>